<organism evidence="2 3">
    <name type="scientific">Candidatus Berkelbacteria bacterium CG03_land_8_20_14_0_80_40_36</name>
    <dbReference type="NCBI Taxonomy" id="1974509"/>
    <lineage>
        <taxon>Bacteria</taxon>
        <taxon>Candidatus Berkelbacteria</taxon>
    </lineage>
</organism>
<sequence length="475" mass="53048">MKPYVWILISAVVVIFATIIGIIIATSGGSSKSSTQKNSDNTLVVWRGIDNDEVFKEAIKEYEEENPELKIKVVKKDLMDYELNSINALLSDDPPDIWSIPSSWIPRHQDKLSSAPTGFLADNPSKAKENLEANKKSIEESFAPIVAQDAVVGNDVLGLPLFVDTLALVVNPTMINVSSKGLFELLDNNSADQPERTKEETALLEQGPRYWSEFIKLSEMLTQKNGDKITRAGSAIGATDNVTNSADILATLMLQSQTQMSSSDQTMATFNLSQSKNTGDNYYPGREALDFYTKFANPSESRYTWNKDMPNDMQAFVDGKVAMIFAYSYQLKELINKNPGLKYAMLPLPQVEGADQAIDAGYYWLETVPKSSQHQEEAWSFLKYLVKSGLSEYHSFVDRPYPVLSDDVPTIEKRIERKNPWTFAQQTAKSWYTGPSPKEVNTIFKNMIRSVNQGESITNAIDLAASKTTETYQGL</sequence>
<evidence type="ECO:0008006" key="4">
    <source>
        <dbReference type="Google" id="ProtNLM"/>
    </source>
</evidence>
<comment type="caution">
    <text evidence="2">The sequence shown here is derived from an EMBL/GenBank/DDBJ whole genome shotgun (WGS) entry which is preliminary data.</text>
</comment>
<keyword evidence="1" id="KW-1133">Transmembrane helix</keyword>
<proteinExistence type="predicted"/>
<dbReference type="Gene3D" id="3.40.190.10">
    <property type="entry name" value="Periplasmic binding protein-like II"/>
    <property type="match status" value="2"/>
</dbReference>
<dbReference type="InterPro" id="IPR006059">
    <property type="entry name" value="SBP"/>
</dbReference>
<name>A0A2M7CHF3_9BACT</name>
<accession>A0A2M7CHF3</accession>
<dbReference type="PANTHER" id="PTHR43649">
    <property type="entry name" value="ARABINOSE-BINDING PROTEIN-RELATED"/>
    <property type="match status" value="1"/>
</dbReference>
<dbReference type="EMBL" id="PEUM01000104">
    <property type="protein sequence ID" value="PIV25076.1"/>
    <property type="molecule type" value="Genomic_DNA"/>
</dbReference>
<dbReference type="Pfam" id="PF01547">
    <property type="entry name" value="SBP_bac_1"/>
    <property type="match status" value="1"/>
</dbReference>
<evidence type="ECO:0000256" key="1">
    <source>
        <dbReference type="SAM" id="Phobius"/>
    </source>
</evidence>
<evidence type="ECO:0000313" key="3">
    <source>
        <dbReference type="Proteomes" id="UP000229966"/>
    </source>
</evidence>
<dbReference type="SUPFAM" id="SSF53850">
    <property type="entry name" value="Periplasmic binding protein-like II"/>
    <property type="match status" value="1"/>
</dbReference>
<dbReference type="Proteomes" id="UP000229966">
    <property type="component" value="Unassembled WGS sequence"/>
</dbReference>
<dbReference type="AlphaFoldDB" id="A0A2M7CHF3"/>
<gene>
    <name evidence="2" type="ORF">COS38_03545</name>
</gene>
<dbReference type="InterPro" id="IPR050490">
    <property type="entry name" value="Bact_solute-bd_prot1"/>
</dbReference>
<feature type="transmembrane region" description="Helical" evidence="1">
    <location>
        <begin position="6"/>
        <end position="27"/>
    </location>
</feature>
<reference evidence="3" key="1">
    <citation type="submission" date="2017-09" db="EMBL/GenBank/DDBJ databases">
        <title>Depth-based differentiation of microbial function through sediment-hosted aquifers and enrichment of novel symbionts in the deep terrestrial subsurface.</title>
        <authorList>
            <person name="Probst A.J."/>
            <person name="Ladd B."/>
            <person name="Jarett J.K."/>
            <person name="Geller-Mcgrath D.E."/>
            <person name="Sieber C.M.K."/>
            <person name="Emerson J.B."/>
            <person name="Anantharaman K."/>
            <person name="Thomas B.C."/>
            <person name="Malmstrom R."/>
            <person name="Stieglmeier M."/>
            <person name="Klingl A."/>
            <person name="Woyke T."/>
            <person name="Ryan C.M."/>
            <person name="Banfield J.F."/>
        </authorList>
    </citation>
    <scope>NUCLEOTIDE SEQUENCE [LARGE SCALE GENOMIC DNA]</scope>
</reference>
<evidence type="ECO:0000313" key="2">
    <source>
        <dbReference type="EMBL" id="PIV25076.1"/>
    </source>
</evidence>
<keyword evidence="1" id="KW-0472">Membrane</keyword>
<protein>
    <recommendedName>
        <fullName evidence="4">ABC transporter substrate-binding protein</fullName>
    </recommendedName>
</protein>
<keyword evidence="1" id="KW-0812">Transmembrane</keyword>